<protein>
    <submittedName>
        <fullName evidence="1">Uncharacterized protein</fullName>
    </submittedName>
</protein>
<proteinExistence type="predicted"/>
<keyword evidence="2" id="KW-1185">Reference proteome</keyword>
<organism evidence="1 2">
    <name type="scientific">Tetranychus urticae</name>
    <name type="common">Two-spotted spider mite</name>
    <dbReference type="NCBI Taxonomy" id="32264"/>
    <lineage>
        <taxon>Eukaryota</taxon>
        <taxon>Metazoa</taxon>
        <taxon>Ecdysozoa</taxon>
        <taxon>Arthropoda</taxon>
        <taxon>Chelicerata</taxon>
        <taxon>Arachnida</taxon>
        <taxon>Acari</taxon>
        <taxon>Acariformes</taxon>
        <taxon>Trombidiformes</taxon>
        <taxon>Prostigmata</taxon>
        <taxon>Eleutherengona</taxon>
        <taxon>Raphignathae</taxon>
        <taxon>Tetranychoidea</taxon>
        <taxon>Tetranychidae</taxon>
        <taxon>Tetranychus</taxon>
    </lineage>
</organism>
<evidence type="ECO:0000313" key="1">
    <source>
        <dbReference type="EnsemblMetazoa" id="tetur11g06502.1"/>
    </source>
</evidence>
<reference evidence="1" key="2">
    <citation type="submission" date="2016-04" db="UniProtKB">
        <authorList>
            <consortium name="EnsemblMetazoa"/>
        </authorList>
    </citation>
    <scope>IDENTIFICATION</scope>
</reference>
<dbReference type="EMBL" id="CAEY01000067">
    <property type="status" value="NOT_ANNOTATED_CDS"/>
    <property type="molecule type" value="Genomic_DNA"/>
</dbReference>
<dbReference type="AlphaFoldDB" id="A0A158P523"/>
<dbReference type="STRING" id="32264.A0A158P523"/>
<evidence type="ECO:0000313" key="2">
    <source>
        <dbReference type="Proteomes" id="UP000015104"/>
    </source>
</evidence>
<accession>A0A158P523</accession>
<name>A0A158P523_TETUR</name>
<dbReference type="Proteomes" id="UP000015104">
    <property type="component" value="Unassembled WGS sequence"/>
</dbReference>
<dbReference type="EnsemblMetazoa" id="tetur11g06502.1">
    <property type="protein sequence ID" value="tetur11g06502.1"/>
    <property type="gene ID" value="tetur11g06502"/>
</dbReference>
<sequence>MYPDAIISEPPIDLTLTSHKNAYTVESSEKIVPNEASSDSGADNYSIAIVQPERTMQINSQDQISSIAPVVDIRLSANIEPKAAKESVTTSVEPQIMNIINFDVPGDCNMFFRCDYSSIPYVWDYEPTKWSLLCDLFEQLYDLGAKKVIFDENLYCAHFDSISDYQEAFTEMRSRNLKPLEVVDVPKTYKYEFKKKMDRYKNEIPWCLNQELGLCCFVVKIESNDCTLEDDFMQFSKRILGYHECIFFKSVPGEIWIGFTDVFILQNSVRKIHAHLPESDFAIIEPSDELLESINFSDLTGDAYDLAFLSNQLGFKPMLRPSIIDQISLQRMEEKECKEFVFHITVEGDFLERTHWDSLCAEQIVKILVHFSKVIPLAVTLSVMEVNLLYNSWHEAHTAGGFLRKLTKAEVPYFRDFRRTSFVRRQQLDCRNISDYYIINDQRKVLEKIIQNKNQVNKLDSNSSTVQSTTDIDASDEEMIKKLQYSFVITTNSDFKFTSGMISIIKMNLVQMDCPACIEFDDKIWVGVDGLEKGKIAETRMKKIKFKILHEKDEYDFEFRVKIQCISRFPPKVTKMLADKLRNPTPMIDMNSCKCHCKHVPLGHFNYNYRKAVEMSTSQYLHLNEYV</sequence>
<reference evidence="2" key="1">
    <citation type="submission" date="2011-08" db="EMBL/GenBank/DDBJ databases">
        <authorList>
            <person name="Rombauts S."/>
        </authorList>
    </citation>
    <scope>NUCLEOTIDE SEQUENCE</scope>
    <source>
        <strain evidence="2">London</strain>
    </source>
</reference>